<dbReference type="EMBL" id="JAIWYP010000001">
    <property type="protein sequence ID" value="KAH3879447.1"/>
    <property type="molecule type" value="Genomic_DNA"/>
</dbReference>
<name>A0A9D4MQH1_DREPO</name>
<organism evidence="1 2">
    <name type="scientific">Dreissena polymorpha</name>
    <name type="common">Zebra mussel</name>
    <name type="synonym">Mytilus polymorpha</name>
    <dbReference type="NCBI Taxonomy" id="45954"/>
    <lineage>
        <taxon>Eukaryota</taxon>
        <taxon>Metazoa</taxon>
        <taxon>Spiralia</taxon>
        <taxon>Lophotrochozoa</taxon>
        <taxon>Mollusca</taxon>
        <taxon>Bivalvia</taxon>
        <taxon>Autobranchia</taxon>
        <taxon>Heteroconchia</taxon>
        <taxon>Euheterodonta</taxon>
        <taxon>Imparidentia</taxon>
        <taxon>Neoheterodontei</taxon>
        <taxon>Myida</taxon>
        <taxon>Dreissenoidea</taxon>
        <taxon>Dreissenidae</taxon>
        <taxon>Dreissena</taxon>
    </lineage>
</organism>
<evidence type="ECO:0000313" key="1">
    <source>
        <dbReference type="EMBL" id="KAH3879447.1"/>
    </source>
</evidence>
<evidence type="ECO:0000313" key="2">
    <source>
        <dbReference type="Proteomes" id="UP000828390"/>
    </source>
</evidence>
<protein>
    <submittedName>
        <fullName evidence="1">Uncharacterized protein</fullName>
    </submittedName>
</protein>
<comment type="caution">
    <text evidence="1">The sequence shown here is derived from an EMBL/GenBank/DDBJ whole genome shotgun (WGS) entry which is preliminary data.</text>
</comment>
<accession>A0A9D4MQH1</accession>
<proteinExistence type="predicted"/>
<reference evidence="1" key="2">
    <citation type="submission" date="2020-11" db="EMBL/GenBank/DDBJ databases">
        <authorList>
            <person name="McCartney M.A."/>
            <person name="Auch B."/>
            <person name="Kono T."/>
            <person name="Mallez S."/>
            <person name="Becker A."/>
            <person name="Gohl D.M."/>
            <person name="Silverstein K.A.T."/>
            <person name="Koren S."/>
            <person name="Bechman K.B."/>
            <person name="Herman A."/>
            <person name="Abrahante J.E."/>
            <person name="Garbe J."/>
        </authorList>
    </citation>
    <scope>NUCLEOTIDE SEQUENCE</scope>
    <source>
        <strain evidence="1">Duluth1</strain>
        <tissue evidence="1">Whole animal</tissue>
    </source>
</reference>
<gene>
    <name evidence="1" type="ORF">DPMN_003350</name>
</gene>
<reference evidence="1" key="1">
    <citation type="journal article" date="2019" name="bioRxiv">
        <title>The Genome of the Zebra Mussel, Dreissena polymorpha: A Resource for Invasive Species Research.</title>
        <authorList>
            <person name="McCartney M.A."/>
            <person name="Auch B."/>
            <person name="Kono T."/>
            <person name="Mallez S."/>
            <person name="Zhang Y."/>
            <person name="Obille A."/>
            <person name="Becker A."/>
            <person name="Abrahante J.E."/>
            <person name="Garbe J."/>
            <person name="Badalamenti J.P."/>
            <person name="Herman A."/>
            <person name="Mangelson H."/>
            <person name="Liachko I."/>
            <person name="Sullivan S."/>
            <person name="Sone E.D."/>
            <person name="Koren S."/>
            <person name="Silverstein K.A.T."/>
            <person name="Beckman K.B."/>
            <person name="Gohl D.M."/>
        </authorList>
    </citation>
    <scope>NUCLEOTIDE SEQUENCE</scope>
    <source>
        <strain evidence="1">Duluth1</strain>
        <tissue evidence="1">Whole animal</tissue>
    </source>
</reference>
<dbReference type="AlphaFoldDB" id="A0A9D4MQH1"/>
<keyword evidence="2" id="KW-1185">Reference proteome</keyword>
<dbReference type="Proteomes" id="UP000828390">
    <property type="component" value="Unassembled WGS sequence"/>
</dbReference>
<sequence length="106" mass="11671">MYWRQIGQPVKDVLWVLRINGILARHRTSTYLECIVVPELNQDTRHLSSEQQELNLSQPLDLYLPPSCLGGTAGIELKSATGPVEVTVAGISATGSGLTSNLLRWK</sequence>